<evidence type="ECO:0000256" key="5">
    <source>
        <dbReference type="ARBA" id="ARBA00022833"/>
    </source>
</evidence>
<dbReference type="Proteomes" id="UP000326757">
    <property type="component" value="Unassembled WGS sequence"/>
</dbReference>
<dbReference type="GO" id="GO:0003723">
    <property type="term" value="F:RNA binding"/>
    <property type="evidence" value="ECO:0007669"/>
    <property type="project" value="TreeGrafter"/>
</dbReference>
<dbReference type="AlphaFoldDB" id="A0A5N6JRQ0"/>
<proteinExistence type="predicted"/>
<dbReference type="OrthoDB" id="7608935at2759"/>
<dbReference type="GO" id="GO:0071036">
    <property type="term" value="P:nuclear polyadenylation-dependent snoRNA catabolic process"/>
    <property type="evidence" value="ECO:0007669"/>
    <property type="project" value="TreeGrafter"/>
</dbReference>
<evidence type="ECO:0000256" key="6">
    <source>
        <dbReference type="ARBA" id="ARBA00023242"/>
    </source>
</evidence>
<evidence type="ECO:0000256" key="7">
    <source>
        <dbReference type="PROSITE-ProRule" id="PRU00047"/>
    </source>
</evidence>
<feature type="compositionally biased region" description="Polar residues" evidence="8">
    <location>
        <begin position="107"/>
        <end position="120"/>
    </location>
</feature>
<dbReference type="GO" id="GO:0071031">
    <property type="term" value="P:nuclear mRNA surveillance of mRNA 3'-end processing"/>
    <property type="evidence" value="ECO:0007669"/>
    <property type="project" value="TreeGrafter"/>
</dbReference>
<dbReference type="GO" id="GO:0008270">
    <property type="term" value="F:zinc ion binding"/>
    <property type="evidence" value="ECO:0007669"/>
    <property type="project" value="UniProtKB-KW"/>
</dbReference>
<evidence type="ECO:0000313" key="10">
    <source>
        <dbReference type="EMBL" id="KAB8290148.1"/>
    </source>
</evidence>
<keyword evidence="4 7" id="KW-0863">Zinc-finger</keyword>
<dbReference type="GO" id="GO:0071038">
    <property type="term" value="P:TRAMP-dependent tRNA surveillance pathway"/>
    <property type="evidence" value="ECO:0007669"/>
    <property type="project" value="TreeGrafter"/>
</dbReference>
<feature type="compositionally biased region" description="Polar residues" evidence="8">
    <location>
        <begin position="668"/>
        <end position="680"/>
    </location>
</feature>
<dbReference type="GO" id="GO:0031499">
    <property type="term" value="C:TRAMP complex"/>
    <property type="evidence" value="ECO:0007669"/>
    <property type="project" value="TreeGrafter"/>
</dbReference>
<comment type="subcellular location">
    <subcellularLocation>
        <location evidence="1">Nucleus</location>
    </subcellularLocation>
</comment>
<feature type="compositionally biased region" description="Polar residues" evidence="8">
    <location>
        <begin position="725"/>
        <end position="740"/>
    </location>
</feature>
<keyword evidence="11" id="KW-1185">Reference proteome</keyword>
<keyword evidence="5" id="KW-0862">Zinc</keyword>
<reference evidence="10 11" key="1">
    <citation type="submission" date="2019-06" db="EMBL/GenBank/DDBJ databases">
        <title>Genome Sequence of the Brown Rot Fungal Pathogen Monilinia laxa.</title>
        <authorList>
            <person name="De Miccolis Angelini R.M."/>
            <person name="Landi L."/>
            <person name="Abate D."/>
            <person name="Pollastro S."/>
            <person name="Romanazzi G."/>
            <person name="Faretra F."/>
        </authorList>
    </citation>
    <scope>NUCLEOTIDE SEQUENCE [LARGE SCALE GENOMIC DNA]</scope>
    <source>
        <strain evidence="10 11">Mlax316</strain>
    </source>
</reference>
<feature type="compositionally biased region" description="Polar residues" evidence="8">
    <location>
        <begin position="412"/>
        <end position="432"/>
    </location>
</feature>
<dbReference type="GO" id="GO:0071037">
    <property type="term" value="P:nuclear polyadenylation-dependent snRNA catabolic process"/>
    <property type="evidence" value="ECO:0007669"/>
    <property type="project" value="TreeGrafter"/>
</dbReference>
<evidence type="ECO:0000256" key="2">
    <source>
        <dbReference type="ARBA" id="ARBA00022723"/>
    </source>
</evidence>
<sequence>MDQPAEDVVDSRSHVVGRKRALHTSSDQDREVISIDSSSDESVKHPRKRAKQQNKETSAIASAKVEVDLTSSPLQKDPADTAKVEINIGQPVVWNQGVQSGLRTSFQNKKSSLSQNTSFKQPEQSPSNNEQSSFSSQDAKVNLDTAERSQDVFNNKSIPSKKKLNKLPERDRLLLMKGYTQEVSTLIDLHGWPVPKGLQQGCMRYIEDGLTFYPTPIKKDQPVGIYSFNGFDMKLQELLGVDGKPIKFEHLTYPDVLRAILANNEDFKFALVEKRAKTAFKAYLNHFYHHVPQRETFVSTLLDASPPLKDILENSENAPMLKIKSRTSSKENGNSKSVEPKKSEKHGGMSSQAMTQVPPASAPVIDSGLSTGSVITSSKSTPPTLARAVDHYGMKAPAKTTNNALVGEEASMEQSSSAPNSTTEPKGQDSKQVASTLITNVVDPPRDGSILTGADIVQTDHRSSDSIVGSGSGSGTNIHSNGGSVIEVDDDQDFEALHETGSSHELTPEDRAAILRYFPTADGVVLERCLICGSSGHDRAVCPDSTCSSCGSEGDHLTPACPQTIVCGKCRAVGHQTSHCPEKLRVAKEDIKCILCQSSNHLETQCHLIWRSFFPGIDEIKKVRSISAFCYFCGRPGHFGPECGLYRGTPASGGMTWSKTNMEKYLNGPTSNDSMSSGGNDLSIPNRAKKGFSIKGKANDPIELDDSDDDEDFIHPKVNMGPRNGQIQFSQAGGKQTFNQEPFKFQGNAGGNSNKRASSGNRVGRGGSGSGGERKKPKHKSGNSSPRGGGRGRGKAYRGRGPSRGGGAPRGRH</sequence>
<organism evidence="10 11">
    <name type="scientific">Monilinia laxa</name>
    <name type="common">Brown rot fungus</name>
    <name type="synonym">Sclerotinia laxa</name>
    <dbReference type="NCBI Taxonomy" id="61186"/>
    <lineage>
        <taxon>Eukaryota</taxon>
        <taxon>Fungi</taxon>
        <taxon>Dikarya</taxon>
        <taxon>Ascomycota</taxon>
        <taxon>Pezizomycotina</taxon>
        <taxon>Leotiomycetes</taxon>
        <taxon>Helotiales</taxon>
        <taxon>Sclerotiniaceae</taxon>
        <taxon>Monilinia</taxon>
    </lineage>
</organism>
<keyword evidence="2" id="KW-0479">Metal-binding</keyword>
<keyword evidence="3" id="KW-0677">Repeat</keyword>
<feature type="domain" description="CCHC-type" evidence="9">
    <location>
        <begin position="630"/>
        <end position="643"/>
    </location>
</feature>
<protein>
    <recommendedName>
        <fullName evidence="9">CCHC-type domain-containing protein</fullName>
    </recommendedName>
</protein>
<feature type="compositionally biased region" description="Basic and acidic residues" evidence="8">
    <location>
        <begin position="338"/>
        <end position="347"/>
    </location>
</feature>
<gene>
    <name evidence="10" type="ORF">EYC80_011018</name>
</gene>
<evidence type="ECO:0000313" key="11">
    <source>
        <dbReference type="Proteomes" id="UP000326757"/>
    </source>
</evidence>
<evidence type="ECO:0000256" key="1">
    <source>
        <dbReference type="ARBA" id="ARBA00004123"/>
    </source>
</evidence>
<feature type="region of interest" description="Disordered" evidence="8">
    <location>
        <begin position="1"/>
        <end position="64"/>
    </location>
</feature>
<dbReference type="GO" id="GO:0071035">
    <property type="term" value="P:nuclear polyadenylation-dependent rRNA catabolic process"/>
    <property type="evidence" value="ECO:0007669"/>
    <property type="project" value="TreeGrafter"/>
</dbReference>
<comment type="caution">
    <text evidence="10">The sequence shown here is derived from an EMBL/GenBank/DDBJ whole genome shotgun (WGS) entry which is preliminary data.</text>
</comment>
<feature type="region of interest" description="Disordered" evidence="8">
    <location>
        <begin position="408"/>
        <end position="432"/>
    </location>
</feature>
<feature type="region of interest" description="Disordered" evidence="8">
    <location>
        <begin position="666"/>
        <end position="813"/>
    </location>
</feature>
<feature type="region of interest" description="Disordered" evidence="8">
    <location>
        <begin position="461"/>
        <end position="484"/>
    </location>
</feature>
<name>A0A5N6JRQ0_MONLA</name>
<dbReference type="InterPro" id="IPR051644">
    <property type="entry name" value="TRAMP_AT-DNA-binding"/>
</dbReference>
<dbReference type="GO" id="GO:0071039">
    <property type="term" value="P:nuclear polyadenylation-dependent CUT catabolic process"/>
    <property type="evidence" value="ECO:0007669"/>
    <property type="project" value="TreeGrafter"/>
</dbReference>
<evidence type="ECO:0000256" key="4">
    <source>
        <dbReference type="ARBA" id="ARBA00022771"/>
    </source>
</evidence>
<dbReference type="Gene3D" id="4.10.60.10">
    <property type="entry name" value="Zinc finger, CCHC-type"/>
    <property type="match status" value="1"/>
</dbReference>
<feature type="compositionally biased region" description="Acidic residues" evidence="8">
    <location>
        <begin position="702"/>
        <end position="712"/>
    </location>
</feature>
<dbReference type="PANTHER" id="PTHR46543">
    <property type="entry name" value="ZINC FINGER CCHC DOMAIN-CONTAINING PROTEIN 7"/>
    <property type="match status" value="1"/>
</dbReference>
<feature type="region of interest" description="Disordered" evidence="8">
    <location>
        <begin position="313"/>
        <end position="368"/>
    </location>
</feature>
<feature type="compositionally biased region" description="Gly residues" evidence="8">
    <location>
        <begin position="802"/>
        <end position="813"/>
    </location>
</feature>
<evidence type="ECO:0000256" key="8">
    <source>
        <dbReference type="SAM" id="MobiDB-lite"/>
    </source>
</evidence>
<evidence type="ECO:0000259" key="9">
    <source>
        <dbReference type="PROSITE" id="PS50158"/>
    </source>
</evidence>
<dbReference type="EMBL" id="VIGI01000018">
    <property type="protein sequence ID" value="KAB8290148.1"/>
    <property type="molecule type" value="Genomic_DNA"/>
</dbReference>
<dbReference type="PROSITE" id="PS50158">
    <property type="entry name" value="ZF_CCHC"/>
    <property type="match status" value="1"/>
</dbReference>
<feature type="region of interest" description="Disordered" evidence="8">
    <location>
        <begin position="107"/>
        <end position="140"/>
    </location>
</feature>
<dbReference type="PANTHER" id="PTHR46543:SF1">
    <property type="entry name" value="ZINC FINGER CCHC DOMAIN-CONTAINING PROTEIN 7"/>
    <property type="match status" value="1"/>
</dbReference>
<keyword evidence="6" id="KW-0539">Nucleus</keyword>
<dbReference type="SMART" id="SM00343">
    <property type="entry name" value="ZnF_C2HC"/>
    <property type="match status" value="5"/>
</dbReference>
<feature type="compositionally biased region" description="Low complexity" evidence="8">
    <location>
        <begin position="121"/>
        <end position="137"/>
    </location>
</feature>
<dbReference type="InterPro" id="IPR001878">
    <property type="entry name" value="Znf_CCHC"/>
</dbReference>
<evidence type="ECO:0000256" key="3">
    <source>
        <dbReference type="ARBA" id="ARBA00022737"/>
    </source>
</evidence>
<accession>A0A5N6JRQ0</accession>